<dbReference type="InterPro" id="IPR036409">
    <property type="entry name" value="Aldolase_II/adducin_N_sf"/>
</dbReference>
<dbReference type="NCBIfam" id="NF004855">
    <property type="entry name" value="PRK06208.1"/>
    <property type="match status" value="1"/>
</dbReference>
<accession>A0A5N6JLQ8</accession>
<reference evidence="3 4" key="1">
    <citation type="submission" date="2019-06" db="EMBL/GenBank/DDBJ databases">
        <title>Genome Sequence of the Brown Rot Fungal Pathogen Monilinia laxa.</title>
        <authorList>
            <person name="De Miccolis Angelini R.M."/>
            <person name="Landi L."/>
            <person name="Abate D."/>
            <person name="Pollastro S."/>
            <person name="Romanazzi G."/>
            <person name="Faretra F."/>
        </authorList>
    </citation>
    <scope>NUCLEOTIDE SEQUENCE [LARGE SCALE GENOMIC DNA]</scope>
    <source>
        <strain evidence="3 4">Mlax316</strain>
    </source>
</reference>
<dbReference type="PANTHER" id="PTHR10672:SF41">
    <property type="entry name" value="CLASS II ALDOLASE_ADDUCIN DOMAIN PROTEIN (AFU_ORTHOLOGUE AFUA_3G01330)"/>
    <property type="match status" value="1"/>
</dbReference>
<comment type="caution">
    <text evidence="3">The sequence shown here is derived from an EMBL/GenBank/DDBJ whole genome shotgun (WGS) entry which is preliminary data.</text>
</comment>
<evidence type="ECO:0000313" key="4">
    <source>
        <dbReference type="Proteomes" id="UP000326757"/>
    </source>
</evidence>
<evidence type="ECO:0000259" key="2">
    <source>
        <dbReference type="SMART" id="SM01007"/>
    </source>
</evidence>
<gene>
    <name evidence="3" type="ORF">EYC80_010243</name>
</gene>
<keyword evidence="4" id="KW-1185">Reference proteome</keyword>
<dbReference type="PANTHER" id="PTHR10672">
    <property type="entry name" value="ADDUCIN"/>
    <property type="match status" value="1"/>
</dbReference>
<dbReference type="AlphaFoldDB" id="A0A5N6JLQ8"/>
<protein>
    <recommendedName>
        <fullName evidence="2">Class II aldolase/adducin N-terminal domain-containing protein</fullName>
    </recommendedName>
</protein>
<dbReference type="GO" id="GO:0005856">
    <property type="term" value="C:cytoskeleton"/>
    <property type="evidence" value="ECO:0007669"/>
    <property type="project" value="TreeGrafter"/>
</dbReference>
<feature type="domain" description="Class II aldolase/adducin N-terminal" evidence="2">
    <location>
        <begin position="68"/>
        <end position="250"/>
    </location>
</feature>
<dbReference type="Proteomes" id="UP000326757">
    <property type="component" value="Unassembled WGS sequence"/>
</dbReference>
<dbReference type="FunFam" id="3.40.225.10:FF:000009">
    <property type="entry name" value="Class II aldolase/adducin N-terminal"/>
    <property type="match status" value="1"/>
</dbReference>
<evidence type="ECO:0000313" key="3">
    <source>
        <dbReference type="EMBL" id="KAB8288110.1"/>
    </source>
</evidence>
<dbReference type="InterPro" id="IPR051017">
    <property type="entry name" value="Aldolase-II_Adducin_sf"/>
</dbReference>
<proteinExistence type="predicted"/>
<evidence type="ECO:0000256" key="1">
    <source>
        <dbReference type="SAM" id="MobiDB-lite"/>
    </source>
</evidence>
<sequence length="324" mass="34970">MSPPSALAQNEIANSGATVPSISHYSDSAATHEPGVSKEEAKTRVGGFKLPIRIPLEDKSAEREYQKRRLALAFRIFAKLGYDEGVAGHITLRDPVDPTSFWVNPFGVAWPLLRASDLILVNKDGEVIDGGPCRLLNTAAYMIHHAVHVAPPEINAVAHSHSIYGRAFCSLGRPLDTITQDACAFHNDLALYSSFRGVVLASEEGHAIASALGQKKAALLQNHGLLTCGESIESAVFWFISLEKCCHAQLLADAAAGGRGGETVKIDEQDAVCTYKTVGTEKAGYFSAKPAFDMMEHESGTDYAKITSKQPVDSKEFLKLRNGF</sequence>
<dbReference type="Gene3D" id="3.40.225.10">
    <property type="entry name" value="Class II aldolase/adducin N-terminal domain"/>
    <property type="match status" value="1"/>
</dbReference>
<dbReference type="SMART" id="SM01007">
    <property type="entry name" value="Aldolase_II"/>
    <property type="match status" value="1"/>
</dbReference>
<dbReference type="EMBL" id="VIGI01000026">
    <property type="protein sequence ID" value="KAB8288110.1"/>
    <property type="molecule type" value="Genomic_DNA"/>
</dbReference>
<feature type="region of interest" description="Disordered" evidence="1">
    <location>
        <begin position="18"/>
        <end position="42"/>
    </location>
</feature>
<dbReference type="GO" id="GO:0051015">
    <property type="term" value="F:actin filament binding"/>
    <property type="evidence" value="ECO:0007669"/>
    <property type="project" value="TreeGrafter"/>
</dbReference>
<feature type="compositionally biased region" description="Polar residues" evidence="1">
    <location>
        <begin position="18"/>
        <end position="29"/>
    </location>
</feature>
<dbReference type="OrthoDB" id="3238794at2759"/>
<dbReference type="InterPro" id="IPR001303">
    <property type="entry name" value="Aldolase_II/adducin_N"/>
</dbReference>
<name>A0A5N6JLQ8_MONLA</name>
<dbReference type="SUPFAM" id="SSF53639">
    <property type="entry name" value="AraD/HMP-PK domain-like"/>
    <property type="match status" value="1"/>
</dbReference>
<dbReference type="Pfam" id="PF00596">
    <property type="entry name" value="Aldolase_II"/>
    <property type="match status" value="1"/>
</dbReference>
<organism evidence="3 4">
    <name type="scientific">Monilinia laxa</name>
    <name type="common">Brown rot fungus</name>
    <name type="synonym">Sclerotinia laxa</name>
    <dbReference type="NCBI Taxonomy" id="61186"/>
    <lineage>
        <taxon>Eukaryota</taxon>
        <taxon>Fungi</taxon>
        <taxon>Dikarya</taxon>
        <taxon>Ascomycota</taxon>
        <taxon>Pezizomycotina</taxon>
        <taxon>Leotiomycetes</taxon>
        <taxon>Helotiales</taxon>
        <taxon>Sclerotiniaceae</taxon>
        <taxon>Monilinia</taxon>
    </lineage>
</organism>